<proteinExistence type="predicted"/>
<accession>A0ABU8LXX8</accession>
<name>A0ABU8LXX8_9MICO</name>
<dbReference type="Proteomes" id="UP001368654">
    <property type="component" value="Unassembled WGS sequence"/>
</dbReference>
<evidence type="ECO:0000313" key="1">
    <source>
        <dbReference type="EMBL" id="MEJ1156505.1"/>
    </source>
</evidence>
<protein>
    <submittedName>
        <fullName evidence="1">Glutaminase</fullName>
    </submittedName>
</protein>
<keyword evidence="2" id="KW-1185">Reference proteome</keyword>
<dbReference type="RefSeq" id="WP_337338943.1">
    <property type="nucleotide sequence ID" value="NZ_JBBDGL010000005.1"/>
</dbReference>
<comment type="caution">
    <text evidence="1">The sequence shown here is derived from an EMBL/GenBank/DDBJ whole genome shotgun (WGS) entry which is preliminary data.</text>
</comment>
<evidence type="ECO:0000313" key="2">
    <source>
        <dbReference type="Proteomes" id="UP001368654"/>
    </source>
</evidence>
<gene>
    <name evidence="1" type="ORF">WDU96_12925</name>
</gene>
<reference evidence="1 2" key="1">
    <citation type="submission" date="2024-02" db="EMBL/GenBank/DDBJ databases">
        <authorList>
            <person name="Saticioglu I.B."/>
        </authorList>
    </citation>
    <scope>NUCLEOTIDE SEQUENCE [LARGE SCALE GENOMIC DNA]</scope>
    <source>
        <strain evidence="1 2">Mu-86</strain>
    </source>
</reference>
<organism evidence="1 2">
    <name type="scientific">Microbacterium marmarense</name>
    <dbReference type="NCBI Taxonomy" id="3122051"/>
    <lineage>
        <taxon>Bacteria</taxon>
        <taxon>Bacillati</taxon>
        <taxon>Actinomycetota</taxon>
        <taxon>Actinomycetes</taxon>
        <taxon>Micrococcales</taxon>
        <taxon>Microbacteriaceae</taxon>
        <taxon>Microbacterium</taxon>
    </lineage>
</organism>
<dbReference type="EMBL" id="JBBDGL010000005">
    <property type="protein sequence ID" value="MEJ1156505.1"/>
    <property type="molecule type" value="Genomic_DNA"/>
</dbReference>
<sequence length="164" mass="17608">MSATPDELLTGARRALIDAPKEALGEIVVPRRILGIARAPKIIARGTAWHLGVLLLTDDALLATGEIVRSRHDAPRGYTAESQRHRSELAAAAYRGGFSEGTPVHLGWSPLELNAPTAESASSILALVDGVISVRWNPRGGWMPLHRYLDERVDLLINPPGGAT</sequence>